<evidence type="ECO:0000313" key="1">
    <source>
        <dbReference type="EMBL" id="VIO68674.1"/>
    </source>
</evidence>
<proteinExistence type="predicted"/>
<sequence>MKSLENIWHPAGSHRRRARPMWRWLDHAQPTREQWRRRLLRECVASQKSKASSAFARRSSASRRLKMMLERKQDLRRSGHADVSASEEMLVAAYWDTAGRTVRTRPTLNDPRSGPKRLGFARAEGRAGSVMGAPWAMKMVVFLRNSACQGHAGRKSNLRLRVRSRDIELGVSEIASLSSIACCSLLSAISTRKGMGGARAEAAVLATMWPANRRAPNHIHAPHLCLTDRRHFLREMMAERCA</sequence>
<dbReference type="EMBL" id="CAADFC020000008">
    <property type="protein sequence ID" value="VIO68674.1"/>
    <property type="molecule type" value="Genomic_DNA"/>
</dbReference>
<reference evidence="1" key="1">
    <citation type="submission" date="2019-02" db="EMBL/GenBank/DDBJ databases">
        <authorList>
            <person name="Pothier F.J."/>
        </authorList>
    </citation>
    <scope>NUCLEOTIDE SEQUENCE</scope>
    <source>
        <strain evidence="1">CI-1B</strain>
    </source>
</reference>
<dbReference type="Pfam" id="PF11939">
    <property type="entry name" value="NiFe-hyd_HybE"/>
    <property type="match status" value="1"/>
</dbReference>
<comment type="caution">
    <text evidence="1">The sequence shown here is derived from an EMBL/GenBank/DDBJ whole genome shotgun (WGS) entry which is preliminary data.</text>
</comment>
<name>A0A508T4M2_9BRAD</name>
<dbReference type="Gene3D" id="3.30.1460.40">
    <property type="entry name" value="[NiFe]-hydrogenase assembly chaperone, HybE"/>
    <property type="match status" value="1"/>
</dbReference>
<accession>A0A508T4M2</accession>
<dbReference type="AlphaFoldDB" id="A0A508T4M2"/>
<dbReference type="OrthoDB" id="9808980at2"/>
<protein>
    <submittedName>
        <fullName evidence="1">Uncharacterized protein</fullName>
    </submittedName>
</protein>
<dbReference type="Proteomes" id="UP000328092">
    <property type="component" value="Unassembled WGS sequence"/>
</dbReference>
<dbReference type="InterPro" id="IPR038530">
    <property type="entry name" value="NiFe-hyd_HybE_sf"/>
</dbReference>
<organism evidence="1 2">
    <name type="scientific">Bradyrhizobium ivorense</name>
    <dbReference type="NCBI Taxonomy" id="2511166"/>
    <lineage>
        <taxon>Bacteria</taxon>
        <taxon>Pseudomonadati</taxon>
        <taxon>Pseudomonadota</taxon>
        <taxon>Alphaproteobacteria</taxon>
        <taxon>Hyphomicrobiales</taxon>
        <taxon>Nitrobacteraceae</taxon>
        <taxon>Bradyrhizobium</taxon>
    </lineage>
</organism>
<evidence type="ECO:0000313" key="2">
    <source>
        <dbReference type="Proteomes" id="UP000328092"/>
    </source>
</evidence>
<keyword evidence="2" id="KW-1185">Reference proteome</keyword>
<dbReference type="InterPro" id="IPR023994">
    <property type="entry name" value="NiFe-hyd_HybE"/>
</dbReference>
<gene>
    <name evidence="1" type="ORF">CI1B_22980</name>
</gene>
<dbReference type="RefSeq" id="WP_139859032.1">
    <property type="nucleotide sequence ID" value="NZ_CAADFC020000008.1"/>
</dbReference>